<dbReference type="KEGG" id="qso:IRL76_10540"/>
<dbReference type="Gene3D" id="2.160.10.10">
    <property type="entry name" value="Hexapeptide repeat proteins"/>
    <property type="match status" value="1"/>
</dbReference>
<accession>A0A7S8F355</accession>
<protein>
    <submittedName>
        <fullName evidence="3">Putative colanic acid biosynthesis acetyltransferase</fullName>
    </submittedName>
</protein>
<dbReference type="GO" id="GO:0008374">
    <property type="term" value="F:O-acyltransferase activity"/>
    <property type="evidence" value="ECO:0007669"/>
    <property type="project" value="TreeGrafter"/>
</dbReference>
<evidence type="ECO:0000256" key="1">
    <source>
        <dbReference type="ARBA" id="ARBA00007274"/>
    </source>
</evidence>
<name>A0A7S8F355_9SPHN</name>
<dbReference type="GO" id="GO:0005829">
    <property type="term" value="C:cytosol"/>
    <property type="evidence" value="ECO:0007669"/>
    <property type="project" value="TreeGrafter"/>
</dbReference>
<dbReference type="EMBL" id="CP064654">
    <property type="protein sequence ID" value="QPC98292.1"/>
    <property type="molecule type" value="Genomic_DNA"/>
</dbReference>
<evidence type="ECO:0000313" key="3">
    <source>
        <dbReference type="EMBL" id="QPC98292.1"/>
    </source>
</evidence>
<dbReference type="InterPro" id="IPR011004">
    <property type="entry name" value="Trimer_LpxA-like_sf"/>
</dbReference>
<dbReference type="PANTHER" id="PTHR23416">
    <property type="entry name" value="SIALIC ACID SYNTHASE-RELATED"/>
    <property type="match status" value="1"/>
</dbReference>
<reference evidence="3 4" key="1">
    <citation type="submission" date="2020-11" db="EMBL/GenBank/DDBJ databases">
        <title>The genome sequence of Erythrobacter sp. 6D36.</title>
        <authorList>
            <person name="Liu Y."/>
        </authorList>
    </citation>
    <scope>NUCLEOTIDE SEQUENCE [LARGE SCALE GENOMIC DNA]</scope>
    <source>
        <strain evidence="3 4">6D36</strain>
    </source>
</reference>
<keyword evidence="2 3" id="KW-0808">Transferase</keyword>
<evidence type="ECO:0000256" key="2">
    <source>
        <dbReference type="ARBA" id="ARBA00022679"/>
    </source>
</evidence>
<gene>
    <name evidence="3" type="ORF">IRL76_10540</name>
</gene>
<comment type="similarity">
    <text evidence="1">Belongs to the transferase hexapeptide repeat family.</text>
</comment>
<keyword evidence="4" id="KW-1185">Reference proteome</keyword>
<organism evidence="3 4">
    <name type="scientific">Qipengyuania soli</name>
    <dbReference type="NCBI Taxonomy" id="2782568"/>
    <lineage>
        <taxon>Bacteria</taxon>
        <taxon>Pseudomonadati</taxon>
        <taxon>Pseudomonadota</taxon>
        <taxon>Alphaproteobacteria</taxon>
        <taxon>Sphingomonadales</taxon>
        <taxon>Erythrobacteraceae</taxon>
        <taxon>Qipengyuania</taxon>
    </lineage>
</organism>
<evidence type="ECO:0000313" key="4">
    <source>
        <dbReference type="Proteomes" id="UP000594459"/>
    </source>
</evidence>
<sequence>MKTTNVAQFWKPLDARESASRTGGPSFTLGNRLMRVFWRTSWLVLARWTPPPLHAWRAFLLRSFGAVIGENCRVHASVNIWLPANLTLKDNVLIGPGAIIYNQGYITIGNDTVVSQRAHLCASTHDVNDPEFQLILRPVDLGNRCWVAAEAFVGPGVAMSDGSVLAARGALFEDTDPWTIYRGNPAAPFKRRERRAGGA</sequence>
<dbReference type="PANTHER" id="PTHR23416:SF23">
    <property type="entry name" value="ACETYLTRANSFERASE C18B11.09C-RELATED"/>
    <property type="match status" value="1"/>
</dbReference>
<dbReference type="SUPFAM" id="SSF51161">
    <property type="entry name" value="Trimeric LpxA-like enzymes"/>
    <property type="match status" value="1"/>
</dbReference>
<proteinExistence type="inferred from homology"/>
<dbReference type="InterPro" id="IPR051159">
    <property type="entry name" value="Hexapeptide_acetyltransf"/>
</dbReference>
<dbReference type="AlphaFoldDB" id="A0A7S8F355"/>
<dbReference type="Proteomes" id="UP000594459">
    <property type="component" value="Chromosome"/>
</dbReference>
<dbReference type="CDD" id="cd05825">
    <property type="entry name" value="LbH_wcaF_like"/>
    <property type="match status" value="1"/>
</dbReference>